<keyword evidence="1" id="KW-0723">Serine/threonine-protein kinase</keyword>
<keyword evidence="3" id="KW-0808">Transferase</keyword>
<name>A0A1I2DM67_9ACTN</name>
<gene>
    <name evidence="3" type="ORF">SAMN05216251_105302</name>
</gene>
<sequence>MAAAAPAQPLDQTVVSRWPSAARHVPEARHHLRATLSRWGQLELADAACVVLSELMTNSLKYAKERGRHIETRFVRLRDSTGRPAGLRLEVHDADRAHPVLHSPTPDSESGRGLPLVDAITAGRWGTASRDGIGKLVWAEITDCA</sequence>
<dbReference type="SUPFAM" id="SSF55874">
    <property type="entry name" value="ATPase domain of HSP90 chaperone/DNA topoisomerase II/histidine kinase"/>
    <property type="match status" value="1"/>
</dbReference>
<dbReference type="Pfam" id="PF13581">
    <property type="entry name" value="HATPase_c_2"/>
    <property type="match status" value="1"/>
</dbReference>
<dbReference type="RefSeq" id="WP_093713298.1">
    <property type="nucleotide sequence ID" value="NZ_FONG01000005.1"/>
</dbReference>
<dbReference type="PANTHER" id="PTHR35526:SF3">
    <property type="entry name" value="ANTI-SIGMA-F FACTOR RSBW"/>
    <property type="match status" value="1"/>
</dbReference>
<reference evidence="3 4" key="1">
    <citation type="submission" date="2016-10" db="EMBL/GenBank/DDBJ databases">
        <authorList>
            <person name="de Groot N.N."/>
        </authorList>
    </citation>
    <scope>NUCLEOTIDE SEQUENCE [LARGE SCALE GENOMIC DNA]</scope>
    <source>
        <strain evidence="3 4">CGMCC 4.3510</strain>
    </source>
</reference>
<protein>
    <submittedName>
        <fullName evidence="3">Histidine kinase-like ATPase domain-containing protein</fullName>
    </submittedName>
</protein>
<keyword evidence="4" id="KW-1185">Reference proteome</keyword>
<dbReference type="STRING" id="380248.SAMN05216251_105302"/>
<proteinExistence type="predicted"/>
<dbReference type="InterPro" id="IPR036890">
    <property type="entry name" value="HATPase_C_sf"/>
</dbReference>
<organism evidence="3 4">
    <name type="scientific">Actinacidiphila alni</name>
    <dbReference type="NCBI Taxonomy" id="380248"/>
    <lineage>
        <taxon>Bacteria</taxon>
        <taxon>Bacillati</taxon>
        <taxon>Actinomycetota</taxon>
        <taxon>Actinomycetes</taxon>
        <taxon>Kitasatosporales</taxon>
        <taxon>Streptomycetaceae</taxon>
        <taxon>Actinacidiphila</taxon>
    </lineage>
</organism>
<evidence type="ECO:0000313" key="3">
    <source>
        <dbReference type="EMBL" id="SFE81705.1"/>
    </source>
</evidence>
<evidence type="ECO:0000256" key="1">
    <source>
        <dbReference type="ARBA" id="ARBA00022527"/>
    </source>
</evidence>
<dbReference type="InterPro" id="IPR003594">
    <property type="entry name" value="HATPase_dom"/>
</dbReference>
<accession>A0A1I2DM67</accession>
<dbReference type="PANTHER" id="PTHR35526">
    <property type="entry name" value="ANTI-SIGMA-F FACTOR RSBW-RELATED"/>
    <property type="match status" value="1"/>
</dbReference>
<evidence type="ECO:0000313" key="4">
    <source>
        <dbReference type="Proteomes" id="UP000199323"/>
    </source>
</evidence>
<feature type="domain" description="Histidine kinase/HSP90-like ATPase" evidence="2">
    <location>
        <begin position="19"/>
        <end position="120"/>
    </location>
</feature>
<evidence type="ECO:0000259" key="2">
    <source>
        <dbReference type="Pfam" id="PF13581"/>
    </source>
</evidence>
<keyword evidence="3" id="KW-0418">Kinase</keyword>
<dbReference type="Proteomes" id="UP000199323">
    <property type="component" value="Unassembled WGS sequence"/>
</dbReference>
<dbReference type="AlphaFoldDB" id="A0A1I2DM67"/>
<dbReference type="CDD" id="cd16936">
    <property type="entry name" value="HATPase_RsbW-like"/>
    <property type="match status" value="1"/>
</dbReference>
<dbReference type="GO" id="GO:0004674">
    <property type="term" value="F:protein serine/threonine kinase activity"/>
    <property type="evidence" value="ECO:0007669"/>
    <property type="project" value="UniProtKB-KW"/>
</dbReference>
<dbReference type="EMBL" id="FONG01000005">
    <property type="protein sequence ID" value="SFE81705.1"/>
    <property type="molecule type" value="Genomic_DNA"/>
</dbReference>
<dbReference type="InterPro" id="IPR050267">
    <property type="entry name" value="Anti-sigma-factor_SerPK"/>
</dbReference>
<dbReference type="Gene3D" id="3.30.565.10">
    <property type="entry name" value="Histidine kinase-like ATPase, C-terminal domain"/>
    <property type="match status" value="1"/>
</dbReference>